<evidence type="ECO:0000313" key="1">
    <source>
        <dbReference type="EMBL" id="GES81894.1"/>
    </source>
</evidence>
<evidence type="ECO:0000313" key="2">
    <source>
        <dbReference type="Proteomes" id="UP000615446"/>
    </source>
</evidence>
<organism evidence="1 2">
    <name type="scientific">Rhizophagus clarus</name>
    <dbReference type="NCBI Taxonomy" id="94130"/>
    <lineage>
        <taxon>Eukaryota</taxon>
        <taxon>Fungi</taxon>
        <taxon>Fungi incertae sedis</taxon>
        <taxon>Mucoromycota</taxon>
        <taxon>Glomeromycotina</taxon>
        <taxon>Glomeromycetes</taxon>
        <taxon>Glomerales</taxon>
        <taxon>Glomeraceae</taxon>
        <taxon>Rhizophagus</taxon>
    </lineage>
</organism>
<reference evidence="1" key="1">
    <citation type="submission" date="2019-10" db="EMBL/GenBank/DDBJ databases">
        <title>Conservation and host-specific expression of non-tandemly repeated heterogenous ribosome RNA gene in arbuscular mycorrhizal fungi.</title>
        <authorList>
            <person name="Maeda T."/>
            <person name="Kobayashi Y."/>
            <person name="Nakagawa T."/>
            <person name="Ezawa T."/>
            <person name="Yamaguchi K."/>
            <person name="Bino T."/>
            <person name="Nishimoto Y."/>
            <person name="Shigenobu S."/>
            <person name="Kawaguchi M."/>
        </authorList>
    </citation>
    <scope>NUCLEOTIDE SEQUENCE</scope>
    <source>
        <strain evidence="1">HR1</strain>
    </source>
</reference>
<proteinExistence type="predicted"/>
<sequence length="67" mass="7576">MSRHIELTPDSCSRECKDFCIIKVQSQSNIYILISITTFEEGIVLFQVASSTSETDISVMKRDTNSQ</sequence>
<dbReference type="EMBL" id="BLAL01000058">
    <property type="protein sequence ID" value="GES81894.1"/>
    <property type="molecule type" value="Genomic_DNA"/>
</dbReference>
<accession>A0A8H3L757</accession>
<dbReference type="AlphaFoldDB" id="A0A8H3L757"/>
<comment type="caution">
    <text evidence="1">The sequence shown here is derived from an EMBL/GenBank/DDBJ whole genome shotgun (WGS) entry which is preliminary data.</text>
</comment>
<dbReference type="Proteomes" id="UP000615446">
    <property type="component" value="Unassembled WGS sequence"/>
</dbReference>
<gene>
    <name evidence="1" type="ORF">RCL2_000913300</name>
</gene>
<protein>
    <submittedName>
        <fullName evidence="1">Uncharacterized protein</fullName>
    </submittedName>
</protein>
<name>A0A8H3L757_9GLOM</name>